<dbReference type="Proteomes" id="UP000659344">
    <property type="component" value="Unassembled WGS sequence"/>
</dbReference>
<sequence length="117" mass="12921">MRKKSYLILLCALLVFSLCPVGASAAAADYTVYTVDWVQFNIGDKIDNSIVNNRNRSGGADIKVVNDGDSKSFYISNRKDNWDALDLNAAALNLDRNATYQITVNSCRVRSSSQVNH</sequence>
<protein>
    <submittedName>
        <fullName evidence="2">Uncharacterized protein</fullName>
    </submittedName>
</protein>
<gene>
    <name evidence="2" type="ORF">GCM10008013_42420</name>
</gene>
<feature type="signal peptide" evidence="1">
    <location>
        <begin position="1"/>
        <end position="25"/>
    </location>
</feature>
<evidence type="ECO:0000256" key="1">
    <source>
        <dbReference type="SAM" id="SignalP"/>
    </source>
</evidence>
<organism evidence="2 3">
    <name type="scientific">Paenibacillus segetis</name>
    <dbReference type="NCBI Taxonomy" id="1325360"/>
    <lineage>
        <taxon>Bacteria</taxon>
        <taxon>Bacillati</taxon>
        <taxon>Bacillota</taxon>
        <taxon>Bacilli</taxon>
        <taxon>Bacillales</taxon>
        <taxon>Paenibacillaceae</taxon>
        <taxon>Paenibacillus</taxon>
    </lineage>
</organism>
<keyword evidence="3" id="KW-1185">Reference proteome</keyword>
<evidence type="ECO:0000313" key="3">
    <source>
        <dbReference type="Proteomes" id="UP000659344"/>
    </source>
</evidence>
<feature type="chain" id="PRO_5047087885" evidence="1">
    <location>
        <begin position="26"/>
        <end position="117"/>
    </location>
</feature>
<dbReference type="RefSeq" id="WP_188541887.1">
    <property type="nucleotide sequence ID" value="NZ_BMFT01000004.1"/>
</dbReference>
<dbReference type="EMBL" id="BMFT01000004">
    <property type="protein sequence ID" value="GGH35860.1"/>
    <property type="molecule type" value="Genomic_DNA"/>
</dbReference>
<name>A0ABQ1YTG1_9BACL</name>
<comment type="caution">
    <text evidence="2">The sequence shown here is derived from an EMBL/GenBank/DDBJ whole genome shotgun (WGS) entry which is preliminary data.</text>
</comment>
<reference evidence="3" key="1">
    <citation type="journal article" date="2019" name="Int. J. Syst. Evol. Microbiol.">
        <title>The Global Catalogue of Microorganisms (GCM) 10K type strain sequencing project: providing services to taxonomists for standard genome sequencing and annotation.</title>
        <authorList>
            <consortium name="The Broad Institute Genomics Platform"/>
            <consortium name="The Broad Institute Genome Sequencing Center for Infectious Disease"/>
            <person name="Wu L."/>
            <person name="Ma J."/>
        </authorList>
    </citation>
    <scope>NUCLEOTIDE SEQUENCE [LARGE SCALE GENOMIC DNA]</scope>
    <source>
        <strain evidence="3">CGMCC 1.12769</strain>
    </source>
</reference>
<evidence type="ECO:0000313" key="2">
    <source>
        <dbReference type="EMBL" id="GGH35860.1"/>
    </source>
</evidence>
<accession>A0ABQ1YTG1</accession>
<keyword evidence="1" id="KW-0732">Signal</keyword>
<proteinExistence type="predicted"/>